<feature type="transmembrane region" description="Helical" evidence="2">
    <location>
        <begin position="786"/>
        <end position="803"/>
    </location>
</feature>
<dbReference type="KEGG" id="tet:TTHERM_01045780"/>
<keyword evidence="1" id="KW-0547">Nucleotide-binding</keyword>
<evidence type="ECO:0000313" key="5">
    <source>
        <dbReference type="EMBL" id="EAR97746.2"/>
    </source>
</evidence>
<sequence>MQQETNLFGDQLQNTPGYQLLGSNLSSFYDPQLKISGCILKNSSQHQINEYEKMICKDGVKIRIFLGNTGSGKSSTLKTITNQDEILVSDGRDSCTQKCNIYIKDGIKHIDTPGINDTNRIREEIIFEIVKFLFTEKIKIQQLFFVYVSNKQLQTQQKDINELVYTYFLYELFGDLISDPITLKRLIAEFQNSDNFLKWVQCKYHTGQDKYSDFRIQIYKEKDKALNYIQYANSYHIFVYTHFDRQPNITFKKRNEYMLDSLRKQIWSNITDSELSKLQKYADDIQQQEKSLNEKILRIVELAQSCFLYDNKQNVQNIILIGESQVGKSSLIEQLTKYKGLVGDSINSKSRFCEIFPVIYNNVRYNFIDTPGYGGTENRSSYLDNFKQIADFLRRNKILEFKILFVRNAEIQYRDNTDQIVKQFLLFISELFDQEVTLVDSDMLDDILTQGFNNDISQKNIRYVKSKMIQVERLTDNDRRGGIYFNNFELKSVEFKCNYMHEGELQKIDEQEDQLQIQTLFKAINSIDSFSVEDKIQLKITKFQDFQIITDPNEYKKQYQRIFILYRELDNITAQINEPQIPSQESQDQIAQKIGIQKELDALHFGLITNFNKIDEVQSVLQLLFNENFNILDKDQRERVIQQQNKLKNNIQRHFLILYQWNSYQFEKEPSSEKILLSRKQLHFWNLVYHLQPVIDIQKHRQTLEDLAKLKVIKEITAYQTIQNGIIDAFQYEDQEKINFTIQQFFEAMDKIIGVGGEGIRNMTYFSYNAKLLITSFKAIKEVNRILLALNVVASLASIGFDFSSYQKRYICSQQMQLNTVSNVLSGFLGIAAFLIPGIGWIVGGIAAAIGLIGNLFSQLSFTDKQQFDKTIGLFFKDFLNEKKISLLYFQKADLLKKKNCVELYSQPQCSKAYEWFRELEKDNFTSNKQILSNIHKGTQSDKQLKDEISQYIFKENIINKLFFQFDEVKSDQIQTQISEIKQCILINDQIIQTFFNRFKVEDQKIYEKIYSKLDYKKEVEIILKSENPTEKQLDHFNNCMKQYSIDLNNFVDKIKQTNYSYEEYIEFANGTLRKGNNFEILLNSYSNLAVEKQKYLSESEQSLITEIKLSQSNQNLFAIKEEFQNKNFFKLGKPIQALLDQISQLCNYETFISSRYLQKFKGREELNLSFCSQEDNLENNLEKSVDLLSFLKEKVSEEEFMQCVSKSFQQIDTATYTRIQSFYRAYQSIQAIFN</sequence>
<feature type="domain" description="G" evidence="3">
    <location>
        <begin position="318"/>
        <end position="408"/>
    </location>
</feature>
<keyword evidence="6" id="KW-1185">Reference proteome</keyword>
<dbReference type="InterPro" id="IPR027417">
    <property type="entry name" value="P-loop_NTPase"/>
</dbReference>
<dbReference type="GO" id="GO:0005525">
    <property type="term" value="F:GTP binding"/>
    <property type="evidence" value="ECO:0007669"/>
    <property type="project" value="InterPro"/>
</dbReference>
<name>Q23MM0_TETTS</name>
<evidence type="ECO:0000259" key="3">
    <source>
        <dbReference type="Pfam" id="PF01926"/>
    </source>
</evidence>
<organism evidence="5 6">
    <name type="scientific">Tetrahymena thermophila (strain SB210)</name>
    <dbReference type="NCBI Taxonomy" id="312017"/>
    <lineage>
        <taxon>Eukaryota</taxon>
        <taxon>Sar</taxon>
        <taxon>Alveolata</taxon>
        <taxon>Ciliophora</taxon>
        <taxon>Intramacronucleata</taxon>
        <taxon>Oligohymenophorea</taxon>
        <taxon>Hymenostomatida</taxon>
        <taxon>Tetrahymenina</taxon>
        <taxon>Tetrahymenidae</taxon>
        <taxon>Tetrahymena</taxon>
    </lineage>
</organism>
<proteinExistence type="predicted"/>
<dbReference type="AlphaFoldDB" id="Q23MM0"/>
<dbReference type="Proteomes" id="UP000009168">
    <property type="component" value="Unassembled WGS sequence"/>
</dbReference>
<dbReference type="HOGENOM" id="CLU_261048_0_0_1"/>
<dbReference type="InParanoid" id="Q23MM0"/>
<dbReference type="SUPFAM" id="SSF52540">
    <property type="entry name" value="P-loop containing nucleoside triphosphate hydrolases"/>
    <property type="match status" value="2"/>
</dbReference>
<dbReference type="OrthoDB" id="391988at2759"/>
<dbReference type="GeneID" id="7844507"/>
<accession>Q23MM0</accession>
<dbReference type="InterPro" id="IPR006703">
    <property type="entry name" value="G_AIG1"/>
</dbReference>
<evidence type="ECO:0000313" key="6">
    <source>
        <dbReference type="Proteomes" id="UP000009168"/>
    </source>
</evidence>
<protein>
    <submittedName>
        <fullName evidence="5">50S ribosome-binding GTPase</fullName>
    </submittedName>
</protein>
<keyword evidence="2" id="KW-0472">Membrane</keyword>
<evidence type="ECO:0000259" key="4">
    <source>
        <dbReference type="Pfam" id="PF04548"/>
    </source>
</evidence>
<keyword evidence="2" id="KW-0812">Transmembrane</keyword>
<reference evidence="6" key="1">
    <citation type="journal article" date="2006" name="PLoS Biol.">
        <title>Macronuclear genome sequence of the ciliate Tetrahymena thermophila, a model eukaryote.</title>
        <authorList>
            <person name="Eisen J.A."/>
            <person name="Coyne R.S."/>
            <person name="Wu M."/>
            <person name="Wu D."/>
            <person name="Thiagarajan M."/>
            <person name="Wortman J.R."/>
            <person name="Badger J.H."/>
            <person name="Ren Q."/>
            <person name="Amedeo P."/>
            <person name="Jones K.M."/>
            <person name="Tallon L.J."/>
            <person name="Delcher A.L."/>
            <person name="Salzberg S.L."/>
            <person name="Silva J.C."/>
            <person name="Haas B.J."/>
            <person name="Majoros W.H."/>
            <person name="Farzad M."/>
            <person name="Carlton J.M."/>
            <person name="Smith R.K. Jr."/>
            <person name="Garg J."/>
            <person name="Pearlman R.E."/>
            <person name="Karrer K.M."/>
            <person name="Sun L."/>
            <person name="Manning G."/>
            <person name="Elde N.C."/>
            <person name="Turkewitz A.P."/>
            <person name="Asai D.J."/>
            <person name="Wilkes D.E."/>
            <person name="Wang Y."/>
            <person name="Cai H."/>
            <person name="Collins K."/>
            <person name="Stewart B.A."/>
            <person name="Lee S.R."/>
            <person name="Wilamowska K."/>
            <person name="Weinberg Z."/>
            <person name="Ruzzo W.L."/>
            <person name="Wloga D."/>
            <person name="Gaertig J."/>
            <person name="Frankel J."/>
            <person name="Tsao C.-C."/>
            <person name="Gorovsky M.A."/>
            <person name="Keeling P.J."/>
            <person name="Waller R.F."/>
            <person name="Patron N.J."/>
            <person name="Cherry J.M."/>
            <person name="Stover N.A."/>
            <person name="Krieger C.J."/>
            <person name="del Toro C."/>
            <person name="Ryder H.F."/>
            <person name="Williamson S.C."/>
            <person name="Barbeau R.A."/>
            <person name="Hamilton E.P."/>
            <person name="Orias E."/>
        </authorList>
    </citation>
    <scope>NUCLEOTIDE SEQUENCE [LARGE SCALE GENOMIC DNA]</scope>
    <source>
        <strain evidence="6">SB210</strain>
    </source>
</reference>
<gene>
    <name evidence="5" type="ORF">TTHERM_01045780</name>
</gene>
<dbReference type="Gene3D" id="3.40.50.300">
    <property type="entry name" value="P-loop containing nucleotide triphosphate hydrolases"/>
    <property type="match status" value="2"/>
</dbReference>
<evidence type="ECO:0000256" key="2">
    <source>
        <dbReference type="SAM" id="Phobius"/>
    </source>
</evidence>
<dbReference type="Pfam" id="PF04548">
    <property type="entry name" value="AIG1"/>
    <property type="match status" value="1"/>
</dbReference>
<dbReference type="CDD" id="cd00882">
    <property type="entry name" value="Ras_like_GTPase"/>
    <property type="match status" value="1"/>
</dbReference>
<feature type="domain" description="AIG1-type G" evidence="4">
    <location>
        <begin position="64"/>
        <end position="168"/>
    </location>
</feature>
<dbReference type="Pfam" id="PF01926">
    <property type="entry name" value="MMR_HSR1"/>
    <property type="match status" value="1"/>
</dbReference>
<keyword evidence="2" id="KW-1133">Transmembrane helix</keyword>
<dbReference type="RefSeq" id="XP_001017991.2">
    <property type="nucleotide sequence ID" value="XM_001017991.2"/>
</dbReference>
<dbReference type="InterPro" id="IPR006073">
    <property type="entry name" value="GTP-bd"/>
</dbReference>
<dbReference type="EMBL" id="GG662659">
    <property type="protein sequence ID" value="EAR97746.2"/>
    <property type="molecule type" value="Genomic_DNA"/>
</dbReference>
<evidence type="ECO:0000256" key="1">
    <source>
        <dbReference type="ARBA" id="ARBA00022741"/>
    </source>
</evidence>
<feature type="transmembrane region" description="Helical" evidence="2">
    <location>
        <begin position="824"/>
        <end position="857"/>
    </location>
</feature>